<protein>
    <submittedName>
        <fullName evidence="3">MerC domain-containing protein</fullName>
    </submittedName>
</protein>
<dbReference type="EMBL" id="JAFIDN010000008">
    <property type="protein sequence ID" value="MBP3193148.1"/>
    <property type="molecule type" value="Genomic_DNA"/>
</dbReference>
<dbReference type="Pfam" id="PF03203">
    <property type="entry name" value="MerC"/>
    <property type="match status" value="1"/>
</dbReference>
<organism evidence="3 4">
    <name type="scientific">Natronogracilivirga saccharolytica</name>
    <dbReference type="NCBI Taxonomy" id="2812953"/>
    <lineage>
        <taxon>Bacteria</taxon>
        <taxon>Pseudomonadati</taxon>
        <taxon>Balneolota</taxon>
        <taxon>Balneolia</taxon>
        <taxon>Balneolales</taxon>
        <taxon>Cyclonatronaceae</taxon>
        <taxon>Natronogracilivirga</taxon>
    </lineage>
</organism>
<dbReference type="Proteomes" id="UP000673975">
    <property type="component" value="Unassembled WGS sequence"/>
</dbReference>
<feature type="transmembrane region" description="Helical" evidence="2">
    <location>
        <begin position="12"/>
        <end position="38"/>
    </location>
</feature>
<keyword evidence="2" id="KW-0472">Membrane</keyword>
<feature type="transmembrane region" description="Helical" evidence="2">
    <location>
        <begin position="107"/>
        <end position="128"/>
    </location>
</feature>
<keyword evidence="4" id="KW-1185">Reference proteome</keyword>
<keyword evidence="2" id="KW-0812">Transmembrane</keyword>
<dbReference type="GO" id="GO:0015097">
    <property type="term" value="F:mercury ion transmembrane transporter activity"/>
    <property type="evidence" value="ECO:0007669"/>
    <property type="project" value="InterPro"/>
</dbReference>
<evidence type="ECO:0000313" key="3">
    <source>
        <dbReference type="EMBL" id="MBP3193148.1"/>
    </source>
</evidence>
<gene>
    <name evidence="3" type="ORF">NATSA_10775</name>
</gene>
<dbReference type="RefSeq" id="WP_210512492.1">
    <property type="nucleotide sequence ID" value="NZ_JAFIDN010000008.1"/>
</dbReference>
<sequence length="158" mass="17840">MTKLFQKRSLFVRLSIILSSLCVVHCMATPLVLLLLPAISTFFSETIEQILVISVVPISLAGFAPTWLRHKDYRLLGLYVTSLVLILFSQFFLHVSHDQISGGSVPAMAWVRTSVTFAGALLLAWTVFRNNRHTHYCTHPHHHQDEARPRPETPPGQI</sequence>
<dbReference type="AlphaFoldDB" id="A0A8J7S9Y4"/>
<accession>A0A8J7S9Y4</accession>
<evidence type="ECO:0000256" key="1">
    <source>
        <dbReference type="SAM" id="MobiDB-lite"/>
    </source>
</evidence>
<dbReference type="InterPro" id="IPR004891">
    <property type="entry name" value="Mercury-R_MerC"/>
</dbReference>
<evidence type="ECO:0000256" key="2">
    <source>
        <dbReference type="SAM" id="Phobius"/>
    </source>
</evidence>
<name>A0A8J7S9Y4_9BACT</name>
<evidence type="ECO:0000313" key="4">
    <source>
        <dbReference type="Proteomes" id="UP000673975"/>
    </source>
</evidence>
<keyword evidence="2" id="KW-1133">Transmembrane helix</keyword>
<feature type="transmembrane region" description="Helical" evidence="2">
    <location>
        <begin position="50"/>
        <end position="68"/>
    </location>
</feature>
<comment type="caution">
    <text evidence="3">The sequence shown here is derived from an EMBL/GenBank/DDBJ whole genome shotgun (WGS) entry which is preliminary data.</text>
</comment>
<feature type="transmembrane region" description="Helical" evidence="2">
    <location>
        <begin position="75"/>
        <end position="95"/>
    </location>
</feature>
<feature type="region of interest" description="Disordered" evidence="1">
    <location>
        <begin position="138"/>
        <end position="158"/>
    </location>
</feature>
<reference evidence="3" key="1">
    <citation type="submission" date="2021-02" db="EMBL/GenBank/DDBJ databases">
        <title>Natronogracilivirga saccharolytica gen. nov. sp. nov. a new anaerobic, haloalkiliphilic carbohydrate-fermenting bacterium from soda lake and proposing of Cyclonatronumiaceae fam. nov. in the phylum Balneolaeota.</title>
        <authorList>
            <person name="Zhilina T.N."/>
            <person name="Sorokin D.Y."/>
            <person name="Zavarzina D.G."/>
            <person name="Toshchakov S.V."/>
            <person name="Kublanov I.V."/>
        </authorList>
    </citation>
    <scope>NUCLEOTIDE SEQUENCE</scope>
    <source>
        <strain evidence="3">Z-1702</strain>
    </source>
</reference>
<proteinExistence type="predicted"/>
<dbReference type="GO" id="GO:0016020">
    <property type="term" value="C:membrane"/>
    <property type="evidence" value="ECO:0007669"/>
    <property type="project" value="InterPro"/>
</dbReference>